<comment type="caution">
    <text evidence="2">The sequence shown here is derived from an EMBL/GenBank/DDBJ whole genome shotgun (WGS) entry which is preliminary data.</text>
</comment>
<evidence type="ECO:0000256" key="1">
    <source>
        <dbReference type="SAM" id="MobiDB-lite"/>
    </source>
</evidence>
<reference evidence="2" key="1">
    <citation type="submission" date="2021-02" db="EMBL/GenBank/DDBJ databases">
        <authorList>
            <person name="Dougan E. K."/>
            <person name="Rhodes N."/>
            <person name="Thang M."/>
            <person name="Chan C."/>
        </authorList>
    </citation>
    <scope>NUCLEOTIDE SEQUENCE</scope>
</reference>
<protein>
    <submittedName>
        <fullName evidence="2">Uncharacterized protein</fullName>
    </submittedName>
</protein>
<feature type="compositionally biased region" description="Low complexity" evidence="1">
    <location>
        <begin position="196"/>
        <end position="209"/>
    </location>
</feature>
<feature type="region of interest" description="Disordered" evidence="1">
    <location>
        <begin position="178"/>
        <end position="218"/>
    </location>
</feature>
<gene>
    <name evidence="2" type="ORF">PGLA1383_LOCUS48795</name>
</gene>
<evidence type="ECO:0000313" key="2">
    <source>
        <dbReference type="EMBL" id="CAE8632869.1"/>
    </source>
</evidence>
<keyword evidence="3" id="KW-1185">Reference proteome</keyword>
<dbReference type="AlphaFoldDB" id="A0A813H5D9"/>
<organism evidence="2 3">
    <name type="scientific">Polarella glacialis</name>
    <name type="common">Dinoflagellate</name>
    <dbReference type="NCBI Taxonomy" id="89957"/>
    <lineage>
        <taxon>Eukaryota</taxon>
        <taxon>Sar</taxon>
        <taxon>Alveolata</taxon>
        <taxon>Dinophyceae</taxon>
        <taxon>Suessiales</taxon>
        <taxon>Suessiaceae</taxon>
        <taxon>Polarella</taxon>
    </lineage>
</organism>
<evidence type="ECO:0000313" key="3">
    <source>
        <dbReference type="Proteomes" id="UP000654075"/>
    </source>
</evidence>
<accession>A0A813H5D9</accession>
<dbReference type="EMBL" id="CAJNNV010030545">
    <property type="protein sequence ID" value="CAE8632869.1"/>
    <property type="molecule type" value="Genomic_DNA"/>
</dbReference>
<proteinExistence type="predicted"/>
<sequence>MRRDEKLSPRLRTWLQEPGLRDSAEQLREQHGWQRILGVANTCDKDSQAAQDSGPSLRRCWLAAEATARRMSRQWSTAVVVVAQKKSVQQLVGRSEDTLGQRVMKRAALNSTAAFRARPIKLVWSGKADGTPSAEEDIHRGFCHRVAASVWAKLAHLSGASPVGGIPRAVVDSYTRARAAGQRNGPGSVSVGRTAASHLSSSSSSSSSEPEPESELEASRVQMWLKMSGKASLLLQKEQTGRKFVHSHSDFRCSRKWESMCVPCHTSNCPHSTRPGHDHLWRKDRFVGRTYR</sequence>
<name>A0A813H5D9_POLGL</name>
<dbReference type="Proteomes" id="UP000654075">
    <property type="component" value="Unassembled WGS sequence"/>
</dbReference>